<evidence type="ECO:0000313" key="3">
    <source>
        <dbReference type="EMBL" id="MPM33393.1"/>
    </source>
</evidence>
<feature type="domain" description="Transposase DDE" evidence="2">
    <location>
        <begin position="355"/>
        <end position="443"/>
    </location>
</feature>
<dbReference type="PANTHER" id="PTHR33803">
    <property type="entry name" value="IS1478 TRANSPOSASE"/>
    <property type="match status" value="1"/>
</dbReference>
<name>A0A644Z3S8_9ZZZZ</name>
<feature type="domain" description="Transposase InsH N-terminal" evidence="1">
    <location>
        <begin position="24"/>
        <end position="118"/>
    </location>
</feature>
<dbReference type="Pfam" id="PF13586">
    <property type="entry name" value="DDE_Tnp_1_2"/>
    <property type="match status" value="1"/>
</dbReference>
<sequence length="470" mass="54476">MWMYKYSNGQISLADFRQPVGMHLKEDNRWVKKAQTIPWSEIEQRYAALFTNRKGNVAKPLRLALGACIIQAEYGYSDEETTLQIQENPYLQYFCGYLGYDDSKLPFDPSLMVYFRKRLTPEILGEINEMILSTVQKETPHEDDDDRGNGGNRGTMIVDATCAPSNIRYPQDASLLNEARENAEKLLDELYDPADGRKPRTYRAQAHRDYLQFSRSRKKTAKKIRKAVGKQLRYLARNLATIDRKIALGRTLSQRKNHRLATVRTLYEQQKYMYDHRCHTVPDRIVSVSQPFLRPIVRGKAGKPVEFGAKLDISVVDGWTRLECFSFDAYNEARNLAAMAERFREREGHYPSRILADKIYRNRENLRFCKEHGIRLSGPALGRPKKDEVRNKTQDFLDECERVEVERRFSLAKRKCGLGLIMTKLCQTIAHSVAMSILVLNLRKIQCALLRLLAFLVLWLVPQEKLPLFS</sequence>
<protein>
    <submittedName>
        <fullName evidence="3">IS5 family transposase ISShsa1</fullName>
    </submittedName>
</protein>
<comment type="caution">
    <text evidence="3">The sequence shown here is derived from an EMBL/GenBank/DDBJ whole genome shotgun (WGS) entry which is preliminary data.</text>
</comment>
<dbReference type="InterPro" id="IPR047710">
    <property type="entry name" value="Transpos_IS5-like"/>
</dbReference>
<evidence type="ECO:0000259" key="1">
    <source>
        <dbReference type="Pfam" id="PF05598"/>
    </source>
</evidence>
<accession>A0A644Z3S8</accession>
<dbReference type="InterPro" id="IPR025668">
    <property type="entry name" value="Tnp_DDE_dom"/>
</dbReference>
<dbReference type="Pfam" id="PF05598">
    <property type="entry name" value="DUF772"/>
    <property type="match status" value="1"/>
</dbReference>
<dbReference type="EMBL" id="VSSQ01006646">
    <property type="protein sequence ID" value="MPM33393.1"/>
    <property type="molecule type" value="Genomic_DNA"/>
</dbReference>
<proteinExistence type="predicted"/>
<dbReference type="PANTHER" id="PTHR33803:SF3">
    <property type="entry name" value="BLL1974 PROTEIN"/>
    <property type="match status" value="1"/>
</dbReference>
<gene>
    <name evidence="3" type="ORF">SDC9_79967</name>
</gene>
<reference evidence="3" key="1">
    <citation type="submission" date="2019-08" db="EMBL/GenBank/DDBJ databases">
        <authorList>
            <person name="Kucharzyk K."/>
            <person name="Murdoch R.W."/>
            <person name="Higgins S."/>
            <person name="Loffler F."/>
        </authorList>
    </citation>
    <scope>NUCLEOTIDE SEQUENCE</scope>
</reference>
<organism evidence="3">
    <name type="scientific">bioreactor metagenome</name>
    <dbReference type="NCBI Taxonomy" id="1076179"/>
    <lineage>
        <taxon>unclassified sequences</taxon>
        <taxon>metagenomes</taxon>
        <taxon>ecological metagenomes</taxon>
    </lineage>
</organism>
<dbReference type="NCBIfam" id="NF033578">
    <property type="entry name" value="transpos_IS5_1"/>
    <property type="match status" value="1"/>
</dbReference>
<dbReference type="InterPro" id="IPR008490">
    <property type="entry name" value="Transposase_InsH_N"/>
</dbReference>
<dbReference type="AlphaFoldDB" id="A0A644Z3S8"/>
<evidence type="ECO:0000259" key="2">
    <source>
        <dbReference type="Pfam" id="PF13586"/>
    </source>
</evidence>